<dbReference type="Pfam" id="PF04082">
    <property type="entry name" value="Fungal_trans"/>
    <property type="match status" value="1"/>
</dbReference>
<gene>
    <name evidence="8" type="ORF">G7Y89_g2780</name>
</gene>
<accession>A0A8H4W8B9</accession>
<dbReference type="Proteomes" id="UP000566819">
    <property type="component" value="Unassembled WGS sequence"/>
</dbReference>
<dbReference type="InterPro" id="IPR007219">
    <property type="entry name" value="XnlR_reg_dom"/>
</dbReference>
<keyword evidence="4" id="KW-0804">Transcription</keyword>
<comment type="caution">
    <text evidence="8">The sequence shown here is derived from an EMBL/GenBank/DDBJ whole genome shotgun (WGS) entry which is preliminary data.</text>
</comment>
<feature type="compositionally biased region" description="Polar residues" evidence="6">
    <location>
        <begin position="19"/>
        <end position="28"/>
    </location>
</feature>
<evidence type="ECO:0000313" key="9">
    <source>
        <dbReference type="Proteomes" id="UP000566819"/>
    </source>
</evidence>
<comment type="subcellular location">
    <subcellularLocation>
        <location evidence="1">Nucleus</location>
    </subcellularLocation>
</comment>
<protein>
    <recommendedName>
        <fullName evidence="7">Xylanolytic transcriptional activator regulatory domain-containing protein</fullName>
    </recommendedName>
</protein>
<dbReference type="OrthoDB" id="5424793at2759"/>
<evidence type="ECO:0000256" key="1">
    <source>
        <dbReference type="ARBA" id="ARBA00004123"/>
    </source>
</evidence>
<name>A0A8H4W8B9_9HELO</name>
<dbReference type="GO" id="GO:0006351">
    <property type="term" value="P:DNA-templated transcription"/>
    <property type="evidence" value="ECO:0007669"/>
    <property type="project" value="InterPro"/>
</dbReference>
<evidence type="ECO:0000259" key="7">
    <source>
        <dbReference type="Pfam" id="PF04082"/>
    </source>
</evidence>
<dbReference type="GO" id="GO:0000976">
    <property type="term" value="F:transcription cis-regulatory region binding"/>
    <property type="evidence" value="ECO:0007669"/>
    <property type="project" value="TreeGrafter"/>
</dbReference>
<dbReference type="GO" id="GO:0008270">
    <property type="term" value="F:zinc ion binding"/>
    <property type="evidence" value="ECO:0007669"/>
    <property type="project" value="InterPro"/>
</dbReference>
<sequence length="584" mass="65781">MCRSRGADKKDFTEVSLRRPSTLNNNSPVPGDSNILLNLPATPPLNLQENVEELYSRHREFFGEESQDDTPHSEADLKQIEPRKITLEDAEDLLRTFMKRASFFPFVQIPEGATVRALSKTSPFLLLAMLTSASINNPQLCHQMDCEFRRVLSMKIIVEGKKSLDFLQGLLVYIAWYPIQANPKNNQSFVYMNLAISLITDLGLDQETPNFNSFNDISTERLFEGGSFSKAAKRAYLGCYYLSSSISMGFQKPNAMQYRNLMDLHGQSLLEDEGPTEIQSLLKLQRLAERIVELHQSKQTTSDSYMDTFNSEVNVQIFINELQEWRDSTPQEIKNLPFVALAERAMGISIYSHELGFTRRPYREYLRSEESARAGLVSHLPNCLDASKKFFEYLLSMPQSSYLSFTTIQWGQIVRAVLVLSRLTFLMAATLGWDPEMTRTTVPLVMYLDCLCFRFQQISTSTPIGSEMPKNPDVLYVFKMVLGSVKKSYEKRVSLIQPGSFAVSYGNAVGAARGHCPIHDPNLSVYFPSPEDSIYSSSLGLSSGPSEISPGPTPPVYVASLFLISLLSTPLFYAVERTTIYGLP</sequence>
<keyword evidence="2" id="KW-0805">Transcription regulation</keyword>
<proteinExistence type="predicted"/>
<keyword evidence="9" id="KW-1185">Reference proteome</keyword>
<dbReference type="PANTHER" id="PTHR31845:SF10">
    <property type="entry name" value="ZN(II)2CYS6 TRANSCRIPTION FACTOR (EUROFUNG)"/>
    <property type="match status" value="1"/>
</dbReference>
<evidence type="ECO:0000313" key="8">
    <source>
        <dbReference type="EMBL" id="KAF4635325.1"/>
    </source>
</evidence>
<feature type="compositionally biased region" description="Basic and acidic residues" evidence="6">
    <location>
        <begin position="1"/>
        <end position="17"/>
    </location>
</feature>
<evidence type="ECO:0000256" key="2">
    <source>
        <dbReference type="ARBA" id="ARBA00023015"/>
    </source>
</evidence>
<dbReference type="GO" id="GO:0005634">
    <property type="term" value="C:nucleus"/>
    <property type="evidence" value="ECO:0007669"/>
    <property type="project" value="UniProtKB-SubCell"/>
</dbReference>
<dbReference type="InterPro" id="IPR051089">
    <property type="entry name" value="prtT"/>
</dbReference>
<dbReference type="GO" id="GO:0000981">
    <property type="term" value="F:DNA-binding transcription factor activity, RNA polymerase II-specific"/>
    <property type="evidence" value="ECO:0007669"/>
    <property type="project" value="TreeGrafter"/>
</dbReference>
<dbReference type="CDD" id="cd12148">
    <property type="entry name" value="fungal_TF_MHR"/>
    <property type="match status" value="1"/>
</dbReference>
<feature type="domain" description="Xylanolytic transcriptional activator regulatory" evidence="7">
    <location>
        <begin position="115"/>
        <end position="274"/>
    </location>
</feature>
<evidence type="ECO:0000256" key="3">
    <source>
        <dbReference type="ARBA" id="ARBA00023125"/>
    </source>
</evidence>
<reference evidence="8 9" key="1">
    <citation type="submission" date="2020-03" db="EMBL/GenBank/DDBJ databases">
        <title>Draft Genome Sequence of Cudoniella acicularis.</title>
        <authorList>
            <person name="Buettner E."/>
            <person name="Kellner H."/>
        </authorList>
    </citation>
    <scope>NUCLEOTIDE SEQUENCE [LARGE SCALE GENOMIC DNA]</scope>
    <source>
        <strain evidence="8 9">DSM 108380</strain>
    </source>
</reference>
<dbReference type="AlphaFoldDB" id="A0A8H4W8B9"/>
<feature type="region of interest" description="Disordered" evidence="6">
    <location>
        <begin position="1"/>
        <end position="32"/>
    </location>
</feature>
<dbReference type="PANTHER" id="PTHR31845">
    <property type="entry name" value="FINGER DOMAIN PROTEIN, PUTATIVE-RELATED"/>
    <property type="match status" value="1"/>
</dbReference>
<evidence type="ECO:0000256" key="6">
    <source>
        <dbReference type="SAM" id="MobiDB-lite"/>
    </source>
</evidence>
<keyword evidence="3" id="KW-0238">DNA-binding</keyword>
<organism evidence="8 9">
    <name type="scientific">Cudoniella acicularis</name>
    <dbReference type="NCBI Taxonomy" id="354080"/>
    <lineage>
        <taxon>Eukaryota</taxon>
        <taxon>Fungi</taxon>
        <taxon>Dikarya</taxon>
        <taxon>Ascomycota</taxon>
        <taxon>Pezizomycotina</taxon>
        <taxon>Leotiomycetes</taxon>
        <taxon>Helotiales</taxon>
        <taxon>Tricladiaceae</taxon>
        <taxon>Cudoniella</taxon>
    </lineage>
</organism>
<evidence type="ECO:0000256" key="4">
    <source>
        <dbReference type="ARBA" id="ARBA00023163"/>
    </source>
</evidence>
<keyword evidence="5" id="KW-0539">Nucleus</keyword>
<dbReference type="EMBL" id="JAAMPI010000126">
    <property type="protein sequence ID" value="KAF4635325.1"/>
    <property type="molecule type" value="Genomic_DNA"/>
</dbReference>
<evidence type="ECO:0000256" key="5">
    <source>
        <dbReference type="ARBA" id="ARBA00023242"/>
    </source>
</evidence>